<feature type="signal peptide" evidence="1">
    <location>
        <begin position="1"/>
        <end position="20"/>
    </location>
</feature>
<dbReference type="EMBL" id="GBRH01254175">
    <property type="protein sequence ID" value="JAD43720.1"/>
    <property type="molecule type" value="Transcribed_RNA"/>
</dbReference>
<name>A0A0A9A3Z0_ARUDO</name>
<feature type="chain" id="PRO_5002043775" evidence="1">
    <location>
        <begin position="21"/>
        <end position="48"/>
    </location>
</feature>
<evidence type="ECO:0000313" key="2">
    <source>
        <dbReference type="EMBL" id="JAD43720.1"/>
    </source>
</evidence>
<reference evidence="2" key="1">
    <citation type="submission" date="2014-09" db="EMBL/GenBank/DDBJ databases">
        <authorList>
            <person name="Magalhaes I.L.F."/>
            <person name="Oliveira U."/>
            <person name="Santos F.R."/>
            <person name="Vidigal T.H.D.A."/>
            <person name="Brescovit A.D."/>
            <person name="Santos A.J."/>
        </authorList>
    </citation>
    <scope>NUCLEOTIDE SEQUENCE</scope>
    <source>
        <tissue evidence="2">Shoot tissue taken approximately 20 cm above the soil surface</tissue>
    </source>
</reference>
<dbReference type="AlphaFoldDB" id="A0A0A9A3Z0"/>
<keyword evidence="1" id="KW-0732">Signal</keyword>
<reference evidence="2" key="2">
    <citation type="journal article" date="2015" name="Data Brief">
        <title>Shoot transcriptome of the giant reed, Arundo donax.</title>
        <authorList>
            <person name="Barrero R.A."/>
            <person name="Guerrero F.D."/>
            <person name="Moolhuijzen P."/>
            <person name="Goolsby J.A."/>
            <person name="Tidwell J."/>
            <person name="Bellgard S.E."/>
            <person name="Bellgard M.I."/>
        </authorList>
    </citation>
    <scope>NUCLEOTIDE SEQUENCE</scope>
    <source>
        <tissue evidence="2">Shoot tissue taken approximately 20 cm above the soil surface</tissue>
    </source>
</reference>
<accession>A0A0A9A3Z0</accession>
<evidence type="ECO:0000256" key="1">
    <source>
        <dbReference type="SAM" id="SignalP"/>
    </source>
</evidence>
<sequence length="48" mass="5227">MRLTTPSLIALWDMLPAASCISPNLSISNVQHVEVSAANAWDMHLSCM</sequence>
<organism evidence="2">
    <name type="scientific">Arundo donax</name>
    <name type="common">Giant reed</name>
    <name type="synonym">Donax arundinaceus</name>
    <dbReference type="NCBI Taxonomy" id="35708"/>
    <lineage>
        <taxon>Eukaryota</taxon>
        <taxon>Viridiplantae</taxon>
        <taxon>Streptophyta</taxon>
        <taxon>Embryophyta</taxon>
        <taxon>Tracheophyta</taxon>
        <taxon>Spermatophyta</taxon>
        <taxon>Magnoliopsida</taxon>
        <taxon>Liliopsida</taxon>
        <taxon>Poales</taxon>
        <taxon>Poaceae</taxon>
        <taxon>PACMAD clade</taxon>
        <taxon>Arundinoideae</taxon>
        <taxon>Arundineae</taxon>
        <taxon>Arundo</taxon>
    </lineage>
</organism>
<proteinExistence type="predicted"/>
<protein>
    <submittedName>
        <fullName evidence="2">Uncharacterized protein</fullName>
    </submittedName>
</protein>